<reference evidence="2 3" key="1">
    <citation type="submission" date="2020-01" db="EMBL/GenBank/DDBJ databases">
        <authorList>
            <consortium name="DOE Joint Genome Institute"/>
            <person name="Haridas S."/>
            <person name="Albert R."/>
            <person name="Binder M."/>
            <person name="Bloem J."/>
            <person name="Labutti K."/>
            <person name="Salamov A."/>
            <person name="Andreopoulos B."/>
            <person name="Baker S.E."/>
            <person name="Barry K."/>
            <person name="Bills G."/>
            <person name="Bluhm B.H."/>
            <person name="Cannon C."/>
            <person name="Castanera R."/>
            <person name="Culley D.E."/>
            <person name="Daum C."/>
            <person name="Ezra D."/>
            <person name="Gonzalez J.B."/>
            <person name="Henrissat B."/>
            <person name="Kuo A."/>
            <person name="Liang C."/>
            <person name="Lipzen A."/>
            <person name="Lutzoni F."/>
            <person name="Magnuson J."/>
            <person name="Mondo S."/>
            <person name="Nolan M."/>
            <person name="Ohm R."/>
            <person name="Pangilinan J."/>
            <person name="Park H.-J.H."/>
            <person name="Ramirez L."/>
            <person name="Alfaro M."/>
            <person name="Sun H."/>
            <person name="Tritt A."/>
            <person name="Yoshinaga Y."/>
            <person name="Zwiers L.-H.L."/>
            <person name="Turgeon B.G."/>
            <person name="Goodwin S.B."/>
            <person name="Spatafora J.W."/>
            <person name="Crous P.W."/>
            <person name="Grigoriev I.V."/>
        </authorList>
    </citation>
    <scope>NUCLEOTIDE SEQUENCE [LARGE SCALE GENOMIC DNA]</scope>
    <source>
        <strain evidence="2 3">CBS 611.86</strain>
    </source>
</reference>
<dbReference type="PANTHER" id="PTHR40370">
    <property type="entry name" value="EXPRESSED PROTEIN"/>
    <property type="match status" value="1"/>
</dbReference>
<feature type="domain" description="DUF3074" evidence="1">
    <location>
        <begin position="87"/>
        <end position="307"/>
    </location>
</feature>
<dbReference type="PANTHER" id="PTHR40370:SF1">
    <property type="entry name" value="DUF3074 DOMAIN-CONTAINING PROTEIN"/>
    <property type="match status" value="1"/>
</dbReference>
<dbReference type="OrthoDB" id="6423603at2759"/>
<dbReference type="InterPro" id="IPR024500">
    <property type="entry name" value="DUF3074"/>
</dbReference>
<evidence type="ECO:0000259" key="1">
    <source>
        <dbReference type="Pfam" id="PF11274"/>
    </source>
</evidence>
<dbReference type="EMBL" id="JAADJZ010000003">
    <property type="protein sequence ID" value="KAF2876119.1"/>
    <property type="molecule type" value="Genomic_DNA"/>
</dbReference>
<evidence type="ECO:0000313" key="2">
    <source>
        <dbReference type="EMBL" id="KAF2876119.1"/>
    </source>
</evidence>
<accession>A0A7C8MF48</accession>
<protein>
    <recommendedName>
        <fullName evidence="1">DUF3074 domain-containing protein</fullName>
    </recommendedName>
</protein>
<dbReference type="AlphaFoldDB" id="A0A7C8MF48"/>
<dbReference type="Pfam" id="PF11274">
    <property type="entry name" value="DUF3074"/>
    <property type="match status" value="1"/>
</dbReference>
<name>A0A7C8MF48_9PLEO</name>
<organism evidence="2 3">
    <name type="scientific">Massariosphaeria phaeospora</name>
    <dbReference type="NCBI Taxonomy" id="100035"/>
    <lineage>
        <taxon>Eukaryota</taxon>
        <taxon>Fungi</taxon>
        <taxon>Dikarya</taxon>
        <taxon>Ascomycota</taxon>
        <taxon>Pezizomycotina</taxon>
        <taxon>Dothideomycetes</taxon>
        <taxon>Pleosporomycetidae</taxon>
        <taxon>Pleosporales</taxon>
        <taxon>Pleosporales incertae sedis</taxon>
        <taxon>Massariosphaeria</taxon>
    </lineage>
</organism>
<sequence>MASGAAQRQIITFTPLGINDLPAHPDLQTHQPNNPPTARAFLALVFAAAHAWDISAWPKNRRDHRQIIGGCEVVVERCGLKTDEGVWCGRRSRHVHGEPVREDELDDALRINHAEREREYADAVFDANVLVEWQEGGLEGEGGDGGVRWSDGTIQIVETFHELSKIGLPEARVFTMLLITGTIHAPTASELCVIQIPIDISSLPPTVLQRCHRHFPPTNSTTSMLYLSPTTPITPQQAAKTRAKLTEGRYLSIEKVRKSDSSGTASGSFEWHMSTISDAGGALPRPLQNLFVPHKITQDVGDVFEWILKSRAPT</sequence>
<keyword evidence="3" id="KW-1185">Reference proteome</keyword>
<gene>
    <name evidence="2" type="ORF">BDV95DRAFT_217177</name>
</gene>
<evidence type="ECO:0000313" key="3">
    <source>
        <dbReference type="Proteomes" id="UP000481861"/>
    </source>
</evidence>
<comment type="caution">
    <text evidence="2">The sequence shown here is derived from an EMBL/GenBank/DDBJ whole genome shotgun (WGS) entry which is preliminary data.</text>
</comment>
<proteinExistence type="predicted"/>
<dbReference type="Proteomes" id="UP000481861">
    <property type="component" value="Unassembled WGS sequence"/>
</dbReference>